<gene>
    <name evidence="2" type="ORF">BU16DRAFT_541906</name>
</gene>
<dbReference type="Proteomes" id="UP000799750">
    <property type="component" value="Unassembled WGS sequence"/>
</dbReference>
<evidence type="ECO:0000313" key="3">
    <source>
        <dbReference type="Proteomes" id="UP000799750"/>
    </source>
</evidence>
<sequence>MPPCPAPRRNPQLASAEYIAAIGSPSTMRLSLFVFSHRSTTRPQRHNSALCRAAVRNVQRRYSRPLRRPPPPPPGPAAIRLHLSRLMAADRIAPIPHLNGAGALANPPARPVVALREGHTASSKPVGPPASGHLTGRRPRTCISREPSARGRQGQRAKHESRACEGPGASLTVSTGPSGSGCAGPGREGEKRHGGISGGLFLRHPHWHGSSRSTGRAGSRSLAVAVVVVTLAAPRASAHACGQERAAFGGGGGGGGRTWCGHSGVGMAMGMVGCPPRVSRNGCMATTGQQSVGECPGGQLQSESVLAVPSPHQCCKRVERGAPRRIKPPGIRFTCIDALIARTGSSLPRTDHGPGKSLISHGSYTGAMSYEPYGPAGLKVAPAALPPPAHGPRPSGVPAAVVSPRSYL</sequence>
<feature type="region of interest" description="Disordered" evidence="1">
    <location>
        <begin position="117"/>
        <end position="194"/>
    </location>
</feature>
<name>A0A6A6QJV9_9PEZI</name>
<protein>
    <submittedName>
        <fullName evidence="2">Uncharacterized protein</fullName>
    </submittedName>
</protein>
<keyword evidence="3" id="KW-1185">Reference proteome</keyword>
<evidence type="ECO:0000256" key="1">
    <source>
        <dbReference type="SAM" id="MobiDB-lite"/>
    </source>
</evidence>
<accession>A0A6A6QJV9</accession>
<organism evidence="2 3">
    <name type="scientific">Lophium mytilinum</name>
    <dbReference type="NCBI Taxonomy" id="390894"/>
    <lineage>
        <taxon>Eukaryota</taxon>
        <taxon>Fungi</taxon>
        <taxon>Dikarya</taxon>
        <taxon>Ascomycota</taxon>
        <taxon>Pezizomycotina</taxon>
        <taxon>Dothideomycetes</taxon>
        <taxon>Pleosporomycetidae</taxon>
        <taxon>Mytilinidiales</taxon>
        <taxon>Mytilinidiaceae</taxon>
        <taxon>Lophium</taxon>
    </lineage>
</organism>
<evidence type="ECO:0000313" key="2">
    <source>
        <dbReference type="EMBL" id="KAF2491963.1"/>
    </source>
</evidence>
<reference evidence="2" key="1">
    <citation type="journal article" date="2020" name="Stud. Mycol.">
        <title>101 Dothideomycetes genomes: a test case for predicting lifestyles and emergence of pathogens.</title>
        <authorList>
            <person name="Haridas S."/>
            <person name="Albert R."/>
            <person name="Binder M."/>
            <person name="Bloem J."/>
            <person name="Labutti K."/>
            <person name="Salamov A."/>
            <person name="Andreopoulos B."/>
            <person name="Baker S."/>
            <person name="Barry K."/>
            <person name="Bills G."/>
            <person name="Bluhm B."/>
            <person name="Cannon C."/>
            <person name="Castanera R."/>
            <person name="Culley D."/>
            <person name="Daum C."/>
            <person name="Ezra D."/>
            <person name="Gonzalez J."/>
            <person name="Henrissat B."/>
            <person name="Kuo A."/>
            <person name="Liang C."/>
            <person name="Lipzen A."/>
            <person name="Lutzoni F."/>
            <person name="Magnuson J."/>
            <person name="Mondo S."/>
            <person name="Nolan M."/>
            <person name="Ohm R."/>
            <person name="Pangilinan J."/>
            <person name="Park H.-J."/>
            <person name="Ramirez L."/>
            <person name="Alfaro M."/>
            <person name="Sun H."/>
            <person name="Tritt A."/>
            <person name="Yoshinaga Y."/>
            <person name="Zwiers L.-H."/>
            <person name="Turgeon B."/>
            <person name="Goodwin S."/>
            <person name="Spatafora J."/>
            <person name="Crous P."/>
            <person name="Grigoriev I."/>
        </authorList>
    </citation>
    <scope>NUCLEOTIDE SEQUENCE</scope>
    <source>
        <strain evidence="2">CBS 269.34</strain>
    </source>
</reference>
<dbReference type="AlphaFoldDB" id="A0A6A6QJV9"/>
<feature type="region of interest" description="Disordered" evidence="1">
    <location>
        <begin position="387"/>
        <end position="408"/>
    </location>
</feature>
<proteinExistence type="predicted"/>
<dbReference type="EMBL" id="MU004194">
    <property type="protein sequence ID" value="KAF2491963.1"/>
    <property type="molecule type" value="Genomic_DNA"/>
</dbReference>